<proteinExistence type="predicted"/>
<organism evidence="2 3">
    <name type="scientific">Janthinobacterium lividum</name>
    <dbReference type="NCBI Taxonomy" id="29581"/>
    <lineage>
        <taxon>Bacteria</taxon>
        <taxon>Pseudomonadati</taxon>
        <taxon>Pseudomonadota</taxon>
        <taxon>Betaproteobacteria</taxon>
        <taxon>Burkholderiales</taxon>
        <taxon>Oxalobacteraceae</taxon>
        <taxon>Janthinobacterium</taxon>
    </lineage>
</organism>
<evidence type="ECO:0000256" key="1">
    <source>
        <dbReference type="SAM" id="Phobius"/>
    </source>
</evidence>
<evidence type="ECO:0000313" key="2">
    <source>
        <dbReference type="EMBL" id="OFJ47749.1"/>
    </source>
</evidence>
<keyword evidence="1" id="KW-0812">Transmembrane</keyword>
<name>A0A1E8PQ67_9BURK</name>
<keyword evidence="1" id="KW-1133">Transmembrane helix</keyword>
<feature type="transmembrane region" description="Helical" evidence="1">
    <location>
        <begin position="64"/>
        <end position="82"/>
    </location>
</feature>
<gene>
    <name evidence="2" type="ORF">BA896_000735</name>
</gene>
<evidence type="ECO:0000313" key="3">
    <source>
        <dbReference type="Proteomes" id="UP000092634"/>
    </source>
</evidence>
<protein>
    <submittedName>
        <fullName evidence="2">Uncharacterized protein</fullName>
    </submittedName>
</protein>
<comment type="caution">
    <text evidence="2">The sequence shown here is derived from an EMBL/GenBank/DDBJ whole genome shotgun (WGS) entry which is preliminary data.</text>
</comment>
<keyword evidence="1" id="KW-0472">Membrane</keyword>
<sequence>MKSSKKKRKKYLHFNSGKDILAVFCFKIASGCCMAKEDAKQACPVFMLKNKFQKYFAGVKMRNFYFLVIFFGFGVILPPGHAAERVVAAEEKTVNVRALDFSFMKEPPNRKIKTGWIFLQSRLPKIWLW</sequence>
<reference evidence="2 3" key="1">
    <citation type="submission" date="2016-10" db="EMBL/GenBank/DDBJ databases">
        <title>Updated version of Genome Assembly of Janthinobacterium lividum ERGS5:01.</title>
        <authorList>
            <person name="Kumar R."/>
            <person name="Acharya V."/>
            <person name="Singh D."/>
        </authorList>
    </citation>
    <scope>NUCLEOTIDE SEQUENCE [LARGE SCALE GENOMIC DNA]</scope>
    <source>
        <strain evidence="2 3">ERGS5:01</strain>
    </source>
</reference>
<dbReference type="AlphaFoldDB" id="A0A1E8PQ67"/>
<accession>A0A1E8PQ67</accession>
<dbReference type="Proteomes" id="UP000092634">
    <property type="component" value="Unassembled WGS sequence"/>
</dbReference>
<dbReference type="EMBL" id="MAQB02000001">
    <property type="protein sequence ID" value="OFJ47749.1"/>
    <property type="molecule type" value="Genomic_DNA"/>
</dbReference>